<gene>
    <name evidence="1" type="ORF">DHETER_LOCUS1528</name>
</gene>
<evidence type="ECO:0000313" key="1">
    <source>
        <dbReference type="EMBL" id="CAG8466720.1"/>
    </source>
</evidence>
<protein>
    <submittedName>
        <fullName evidence="1">12110_t:CDS:1</fullName>
    </submittedName>
</protein>
<proteinExistence type="predicted"/>
<sequence length="39" mass="4348">MVENFIGKKALDTRNQTPLFSVEVSYVPALSIGFHGPRQ</sequence>
<keyword evidence="2" id="KW-1185">Reference proteome</keyword>
<evidence type="ECO:0000313" key="2">
    <source>
        <dbReference type="Proteomes" id="UP000789702"/>
    </source>
</evidence>
<reference evidence="1" key="1">
    <citation type="submission" date="2021-06" db="EMBL/GenBank/DDBJ databases">
        <authorList>
            <person name="Kallberg Y."/>
            <person name="Tangrot J."/>
            <person name="Rosling A."/>
        </authorList>
    </citation>
    <scope>NUCLEOTIDE SEQUENCE</scope>
    <source>
        <strain evidence="1">IL203A</strain>
    </source>
</reference>
<comment type="caution">
    <text evidence="1">The sequence shown here is derived from an EMBL/GenBank/DDBJ whole genome shotgun (WGS) entry which is preliminary data.</text>
</comment>
<dbReference type="Proteomes" id="UP000789702">
    <property type="component" value="Unassembled WGS sequence"/>
</dbReference>
<organism evidence="1 2">
    <name type="scientific">Dentiscutata heterogama</name>
    <dbReference type="NCBI Taxonomy" id="1316150"/>
    <lineage>
        <taxon>Eukaryota</taxon>
        <taxon>Fungi</taxon>
        <taxon>Fungi incertae sedis</taxon>
        <taxon>Mucoromycota</taxon>
        <taxon>Glomeromycotina</taxon>
        <taxon>Glomeromycetes</taxon>
        <taxon>Diversisporales</taxon>
        <taxon>Gigasporaceae</taxon>
        <taxon>Dentiscutata</taxon>
    </lineage>
</organism>
<name>A0ACA9KD87_9GLOM</name>
<dbReference type="EMBL" id="CAJVPU010000944">
    <property type="protein sequence ID" value="CAG8466720.1"/>
    <property type="molecule type" value="Genomic_DNA"/>
</dbReference>
<accession>A0ACA9KD87</accession>